<sequence>MHMSPLSKLKAYDSGQCSILIKQNNKTAVGDRERILDSRDSKMFLEKFRSPVYTSLSTLMQDLNARPDSILSGYLGAVIDMNAECNVPTA</sequence>
<dbReference type="HOGENOM" id="CLU_2440693_0_0_1"/>
<accession>E9D4A6</accession>
<proteinExistence type="predicted"/>
<reference evidence="2" key="1">
    <citation type="journal article" date="2010" name="Genome Res.">
        <title>Population genomic sequencing of Coccidioides fungi reveals recent hybridization and transposon control.</title>
        <authorList>
            <person name="Neafsey D.E."/>
            <person name="Barker B.M."/>
            <person name="Sharpton T.J."/>
            <person name="Stajich J.E."/>
            <person name="Park D.J."/>
            <person name="Whiston E."/>
            <person name="Hung C.-Y."/>
            <person name="McMahan C."/>
            <person name="White J."/>
            <person name="Sykes S."/>
            <person name="Heiman D."/>
            <person name="Young S."/>
            <person name="Zeng Q."/>
            <person name="Abouelleil A."/>
            <person name="Aftuck L."/>
            <person name="Bessette D."/>
            <person name="Brown A."/>
            <person name="FitzGerald M."/>
            <person name="Lui A."/>
            <person name="Macdonald J.P."/>
            <person name="Priest M."/>
            <person name="Orbach M.J."/>
            <person name="Galgiani J.N."/>
            <person name="Kirkland T.N."/>
            <person name="Cole G.T."/>
            <person name="Birren B.W."/>
            <person name="Henn M.R."/>
            <person name="Taylor J.W."/>
            <person name="Rounsley S.D."/>
        </authorList>
    </citation>
    <scope>NUCLEOTIDE SEQUENCE [LARGE SCALE GENOMIC DNA]</scope>
    <source>
        <strain evidence="2">RMSCC 757 / Silveira</strain>
    </source>
</reference>
<dbReference type="VEuPathDB" id="FungiDB:CPSG_04445"/>
<reference evidence="2" key="2">
    <citation type="submission" date="2010-03" db="EMBL/GenBank/DDBJ databases">
        <title>The genome sequence of Coccidioides posadasii strain Silveira.</title>
        <authorList>
            <consortium name="The Broad Institute Genome Sequencing Center for Infectious Disease"/>
            <person name="Neafsey D."/>
            <person name="Orbach M."/>
            <person name="Henn M.R."/>
            <person name="Cole G.T."/>
            <person name="Galgiani J."/>
            <person name="Gardner M.J."/>
            <person name="Kirkland T.N."/>
            <person name="Taylor J.W."/>
            <person name="Young S.K."/>
            <person name="Zeng Q."/>
            <person name="Koehrsen M."/>
            <person name="Alvarado L."/>
            <person name="Berlin A."/>
            <person name="Borenstein D."/>
            <person name="Chapman S.B."/>
            <person name="Chen Z."/>
            <person name="Engels R."/>
            <person name="Freedman E."/>
            <person name="Gellesch M."/>
            <person name="Goldberg J."/>
            <person name="Griggs A."/>
            <person name="Gujja S."/>
            <person name="Heilman E."/>
            <person name="Heiman D."/>
            <person name="Howarth C."/>
            <person name="Jen D."/>
            <person name="Larson L."/>
            <person name="Mehta T."/>
            <person name="Neiman D."/>
            <person name="Park D."/>
            <person name="Pearson M."/>
            <person name="Richards J."/>
            <person name="Roberts A."/>
            <person name="Saif S."/>
            <person name="Shea T."/>
            <person name="Shenoy N."/>
            <person name="Sisk P."/>
            <person name="Stolte C."/>
            <person name="Sykes S."/>
            <person name="Walk T."/>
            <person name="White J."/>
            <person name="Yandava C."/>
            <person name="Haas B."/>
            <person name="Nusbaum C."/>
            <person name="Birren B."/>
        </authorList>
    </citation>
    <scope>NUCLEOTIDE SEQUENCE [LARGE SCALE GENOMIC DNA]</scope>
    <source>
        <strain evidence="2">RMSCC 757 / Silveira</strain>
    </source>
</reference>
<evidence type="ECO:0000313" key="2">
    <source>
        <dbReference type="Proteomes" id="UP000002497"/>
    </source>
</evidence>
<dbReference type="EMBL" id="GL636491">
    <property type="protein sequence ID" value="EFW18899.1"/>
    <property type="molecule type" value="Genomic_DNA"/>
</dbReference>
<evidence type="ECO:0000313" key="1">
    <source>
        <dbReference type="EMBL" id="EFW18899.1"/>
    </source>
</evidence>
<keyword evidence="2" id="KW-1185">Reference proteome</keyword>
<gene>
    <name evidence="1" type="ORF">CPSG_04445</name>
</gene>
<dbReference type="AlphaFoldDB" id="E9D4A6"/>
<protein>
    <submittedName>
        <fullName evidence="1">Uncharacterized protein</fullName>
    </submittedName>
</protein>
<organism evidence="2">
    <name type="scientific">Coccidioides posadasii (strain RMSCC 757 / Silveira)</name>
    <name type="common">Valley fever fungus</name>
    <dbReference type="NCBI Taxonomy" id="443226"/>
    <lineage>
        <taxon>Eukaryota</taxon>
        <taxon>Fungi</taxon>
        <taxon>Dikarya</taxon>
        <taxon>Ascomycota</taxon>
        <taxon>Pezizomycotina</taxon>
        <taxon>Eurotiomycetes</taxon>
        <taxon>Eurotiomycetidae</taxon>
        <taxon>Onygenales</taxon>
        <taxon>Onygenaceae</taxon>
        <taxon>Coccidioides</taxon>
    </lineage>
</organism>
<dbReference type="Proteomes" id="UP000002497">
    <property type="component" value="Unassembled WGS sequence"/>
</dbReference>
<name>E9D4A6_COCPS</name>